<feature type="region of interest" description="Disordered" evidence="1">
    <location>
        <begin position="71"/>
        <end position="105"/>
    </location>
</feature>
<dbReference type="EMBL" id="PUHP01001522">
    <property type="protein sequence ID" value="TQN65637.1"/>
    <property type="molecule type" value="Genomic_DNA"/>
</dbReference>
<name>A0A5Q4BFZ9_9PEZI</name>
<evidence type="ECO:0000313" key="3">
    <source>
        <dbReference type="Proteomes" id="UP000326340"/>
    </source>
</evidence>
<organism evidence="2 3">
    <name type="scientific">Colletotrichum shisoi</name>
    <dbReference type="NCBI Taxonomy" id="2078593"/>
    <lineage>
        <taxon>Eukaryota</taxon>
        <taxon>Fungi</taxon>
        <taxon>Dikarya</taxon>
        <taxon>Ascomycota</taxon>
        <taxon>Pezizomycotina</taxon>
        <taxon>Sordariomycetes</taxon>
        <taxon>Hypocreomycetidae</taxon>
        <taxon>Glomerellales</taxon>
        <taxon>Glomerellaceae</taxon>
        <taxon>Colletotrichum</taxon>
        <taxon>Colletotrichum destructivum species complex</taxon>
    </lineage>
</organism>
<evidence type="ECO:0000256" key="1">
    <source>
        <dbReference type="SAM" id="MobiDB-lite"/>
    </source>
</evidence>
<comment type="caution">
    <text evidence="2">The sequence shown here is derived from an EMBL/GenBank/DDBJ whole genome shotgun (WGS) entry which is preliminary data.</text>
</comment>
<gene>
    <name evidence="2" type="ORF">CSHISOI_09782</name>
</gene>
<keyword evidence="3" id="KW-1185">Reference proteome</keyword>
<proteinExistence type="predicted"/>
<feature type="compositionally biased region" description="Basic and acidic residues" evidence="1">
    <location>
        <begin position="90"/>
        <end position="99"/>
    </location>
</feature>
<dbReference type="AlphaFoldDB" id="A0A5Q4BFZ9"/>
<dbReference type="Proteomes" id="UP000326340">
    <property type="component" value="Unassembled WGS sequence"/>
</dbReference>
<protein>
    <submittedName>
        <fullName evidence="2">Uncharacterized protein</fullName>
    </submittedName>
</protein>
<sequence length="105" mass="12040">MRGVVWDDVYCRGVVCEWVHYGYIIWRQTIAGYGYNEGKDESSRTNELNFNKGRGKANVAMLSDATHGVLHNLEKPPDRRHHGMRSSSWEPKKGRDAMAEKTTMP</sequence>
<evidence type="ECO:0000313" key="2">
    <source>
        <dbReference type="EMBL" id="TQN65637.1"/>
    </source>
</evidence>
<reference evidence="2 3" key="1">
    <citation type="journal article" date="2019" name="Sci. Rep.">
        <title>Colletotrichum shisoi sp. nov., an anthracnose pathogen of Perilla frutescens in Japan: molecular phylogenetic, morphological and genomic evidence.</title>
        <authorList>
            <person name="Gan P."/>
            <person name="Tsushima A."/>
            <person name="Hiroyama R."/>
            <person name="Narusaka M."/>
            <person name="Takano Y."/>
            <person name="Narusaka Y."/>
            <person name="Kawaradani M."/>
            <person name="Damm U."/>
            <person name="Shirasu K."/>
        </authorList>
    </citation>
    <scope>NUCLEOTIDE SEQUENCE [LARGE SCALE GENOMIC DNA]</scope>
    <source>
        <strain evidence="2 3">PG-2018a</strain>
    </source>
</reference>
<accession>A0A5Q4BFZ9</accession>